<organism evidence="3 4">
    <name type="scientific">Eiseniibacteriota bacterium</name>
    <dbReference type="NCBI Taxonomy" id="2212470"/>
    <lineage>
        <taxon>Bacteria</taxon>
        <taxon>Candidatus Eiseniibacteriota</taxon>
    </lineage>
</organism>
<dbReference type="EMBL" id="VBPB01000008">
    <property type="protein sequence ID" value="TMQ74170.1"/>
    <property type="molecule type" value="Genomic_DNA"/>
</dbReference>
<dbReference type="PROSITE" id="PS51125">
    <property type="entry name" value="NHL"/>
    <property type="match status" value="4"/>
</dbReference>
<accession>A0A538UE70</accession>
<dbReference type="InterPro" id="IPR050952">
    <property type="entry name" value="TRIM-NHL_E3_ligases"/>
</dbReference>
<dbReference type="Gene3D" id="2.120.10.30">
    <property type="entry name" value="TolB, C-terminal domain"/>
    <property type="match status" value="2"/>
</dbReference>
<feature type="repeat" description="NHL" evidence="2">
    <location>
        <begin position="109"/>
        <end position="148"/>
    </location>
</feature>
<feature type="repeat" description="NHL" evidence="2">
    <location>
        <begin position="156"/>
        <end position="195"/>
    </location>
</feature>
<dbReference type="InterPro" id="IPR011042">
    <property type="entry name" value="6-blade_b-propeller_TolB-like"/>
</dbReference>
<gene>
    <name evidence="3" type="ORF">E6K81_00805</name>
</gene>
<dbReference type="InterPro" id="IPR001258">
    <property type="entry name" value="NHL_repeat"/>
</dbReference>
<evidence type="ECO:0000256" key="1">
    <source>
        <dbReference type="ARBA" id="ARBA00022737"/>
    </source>
</evidence>
<evidence type="ECO:0008006" key="5">
    <source>
        <dbReference type="Google" id="ProtNLM"/>
    </source>
</evidence>
<sequence>MWRGARWPGRSRGPWDPASTIQFIGPWGVAVSPNGEVFVTDNGGGQRVEVFTSDGQFLRQWGSLGAGNGELSAPCGIALDRYGTVYVADYGNARIQKFSANGDYVGQWGSEGSGDGQFYYPSCVAVAPSGFVYVTESDNNRVQKFTSDGTFVAKWGSYGAGPGQFSSPTGVCVDAAGGVYVTDLFNARVQKFDAAGGFLTTWYVASAQAVAVDASRNVFVVSQQGTPRVSKFVLAPVPVTGTTWGRLKAMYR</sequence>
<feature type="repeat" description="NHL" evidence="2">
    <location>
        <begin position="62"/>
        <end position="101"/>
    </location>
</feature>
<dbReference type="Pfam" id="PF01436">
    <property type="entry name" value="NHL"/>
    <property type="match status" value="4"/>
</dbReference>
<dbReference type="Proteomes" id="UP000319771">
    <property type="component" value="Unassembled WGS sequence"/>
</dbReference>
<name>A0A538UE70_UNCEI</name>
<comment type="caution">
    <text evidence="3">The sequence shown here is derived from an EMBL/GenBank/DDBJ whole genome shotgun (WGS) entry which is preliminary data.</text>
</comment>
<proteinExistence type="predicted"/>
<evidence type="ECO:0000313" key="4">
    <source>
        <dbReference type="Proteomes" id="UP000319771"/>
    </source>
</evidence>
<dbReference type="GO" id="GO:0008270">
    <property type="term" value="F:zinc ion binding"/>
    <property type="evidence" value="ECO:0007669"/>
    <property type="project" value="UniProtKB-KW"/>
</dbReference>
<dbReference type="SUPFAM" id="SSF63829">
    <property type="entry name" value="Calcium-dependent phosphotriesterase"/>
    <property type="match status" value="1"/>
</dbReference>
<dbReference type="PANTHER" id="PTHR24104">
    <property type="entry name" value="E3 UBIQUITIN-PROTEIN LIGASE NHLRC1-RELATED"/>
    <property type="match status" value="1"/>
</dbReference>
<evidence type="ECO:0000256" key="2">
    <source>
        <dbReference type="PROSITE-ProRule" id="PRU00504"/>
    </source>
</evidence>
<dbReference type="AlphaFoldDB" id="A0A538UE70"/>
<keyword evidence="1" id="KW-0677">Repeat</keyword>
<evidence type="ECO:0000313" key="3">
    <source>
        <dbReference type="EMBL" id="TMQ74170.1"/>
    </source>
</evidence>
<reference evidence="3 4" key="1">
    <citation type="journal article" date="2019" name="Nat. Microbiol.">
        <title>Mediterranean grassland soil C-N compound turnover is dependent on rainfall and depth, and is mediated by genomically divergent microorganisms.</title>
        <authorList>
            <person name="Diamond S."/>
            <person name="Andeer P.F."/>
            <person name="Li Z."/>
            <person name="Crits-Christoph A."/>
            <person name="Burstein D."/>
            <person name="Anantharaman K."/>
            <person name="Lane K.R."/>
            <person name="Thomas B.C."/>
            <person name="Pan C."/>
            <person name="Northen T.R."/>
            <person name="Banfield J.F."/>
        </authorList>
    </citation>
    <scope>NUCLEOTIDE SEQUENCE [LARGE SCALE GENOMIC DNA]</scope>
    <source>
        <strain evidence="3">WS_11</strain>
    </source>
</reference>
<dbReference type="PANTHER" id="PTHR24104:SF25">
    <property type="entry name" value="PROTEIN LIN-41"/>
    <property type="match status" value="1"/>
</dbReference>
<protein>
    <recommendedName>
        <fullName evidence="5">6-bladed beta-propeller</fullName>
    </recommendedName>
</protein>
<feature type="repeat" description="NHL" evidence="2">
    <location>
        <begin position="22"/>
        <end position="54"/>
    </location>
</feature>